<evidence type="ECO:0000313" key="1">
    <source>
        <dbReference type="EMBL" id="KAF2464739.1"/>
    </source>
</evidence>
<gene>
    <name evidence="1" type="ORF">BDR25DRAFT_296320</name>
</gene>
<dbReference type="Proteomes" id="UP000799755">
    <property type="component" value="Unassembled WGS sequence"/>
</dbReference>
<keyword evidence="2" id="KW-1185">Reference proteome</keyword>
<accession>A0ACB6QCT1</accession>
<proteinExistence type="predicted"/>
<sequence>MPLIYGEGRQKALSRLLKEIWESCKDGSPALPSMLSTVPYIRNPDFVDRPNILAWIREKGSLGKPTSRIALVGVGGVGKSQIAIEYAYSIGGPPSTLILWVYAGSRAGLEQSYRDIADANRIPGRDQLGGDILGLVRKWLRTECQTPWVMILDNVDDRSMAEYVDKFIPQNGFVLVTSRNEDAAAYLVGDHTNIITVGPMRNENALALLRKKLRREVEWDDGKASDLVRALDHIPLAVSQAAAFLNDKASKYSLSRYLDEIRIEGEKGGFLEKAYRDLWRDLTDFEQANSVVLTWHKSFRSIQAERPTAAALLSVLSFFDRQEIPEILVYISGARSHGFYHIRNISRDDIDEDIYLLKKYAFLSQDVKSNGYRMHRLVQLSLRKWLESTSRFTRTKEESLLAILEALPTPDQEDWIKSRVLLPHAEAILSFAPFRKPYLLPYTTLCHTTAYYARAWKGHQALQGTVKTAATRTQTLFNPKDVLALNCGFSLSWLFLADGKYNEAAKWARQVLEGREIVLGPDNLDTLSAYSSLALMLRYQGKYQEAELISRKARIGFKTALGIDHPKTQKSNNILASILLFQGKYKEGEKLFLELVNAQKRVLGEEHPDTLTSMGDLALTYGDQGRWKEAEELGVQVMDTRKRVLGEEHPDTLTSMGNLASTFWDQGRWKEAEELEVQVMETRKRVLGEEHPDTLTSMGNLASTYRSQGRWEEAEELEVQVMETRKRVLGEEHPDTLTSMGNLASTYRNQGRWKEAEELGVQVMHARKRVLGEEHPDTLTSMGNLASTFWNQGRWKEAEELGVQVMETRKRVLGEEHPDTLTSMANLAHTRKSQSQNEEAISFMKKCFKLQKQILGPHHPNTESSLEALNRWQVDNLEI</sequence>
<organism evidence="1 2">
    <name type="scientific">Lindgomyces ingoldianus</name>
    <dbReference type="NCBI Taxonomy" id="673940"/>
    <lineage>
        <taxon>Eukaryota</taxon>
        <taxon>Fungi</taxon>
        <taxon>Dikarya</taxon>
        <taxon>Ascomycota</taxon>
        <taxon>Pezizomycotina</taxon>
        <taxon>Dothideomycetes</taxon>
        <taxon>Pleosporomycetidae</taxon>
        <taxon>Pleosporales</taxon>
        <taxon>Lindgomycetaceae</taxon>
        <taxon>Lindgomyces</taxon>
    </lineage>
</organism>
<evidence type="ECO:0000313" key="2">
    <source>
        <dbReference type="Proteomes" id="UP000799755"/>
    </source>
</evidence>
<protein>
    <submittedName>
        <fullName evidence="1">TPR-like protein</fullName>
    </submittedName>
</protein>
<dbReference type="EMBL" id="MU003534">
    <property type="protein sequence ID" value="KAF2464739.1"/>
    <property type="molecule type" value="Genomic_DNA"/>
</dbReference>
<reference evidence="1" key="1">
    <citation type="journal article" date="2020" name="Stud. Mycol.">
        <title>101 Dothideomycetes genomes: a test case for predicting lifestyles and emergence of pathogens.</title>
        <authorList>
            <person name="Haridas S."/>
            <person name="Albert R."/>
            <person name="Binder M."/>
            <person name="Bloem J."/>
            <person name="Labutti K."/>
            <person name="Salamov A."/>
            <person name="Andreopoulos B."/>
            <person name="Baker S."/>
            <person name="Barry K."/>
            <person name="Bills G."/>
            <person name="Bluhm B."/>
            <person name="Cannon C."/>
            <person name="Castanera R."/>
            <person name="Culley D."/>
            <person name="Daum C."/>
            <person name="Ezra D."/>
            <person name="Gonzalez J."/>
            <person name="Henrissat B."/>
            <person name="Kuo A."/>
            <person name="Liang C."/>
            <person name="Lipzen A."/>
            <person name="Lutzoni F."/>
            <person name="Magnuson J."/>
            <person name="Mondo S."/>
            <person name="Nolan M."/>
            <person name="Ohm R."/>
            <person name="Pangilinan J."/>
            <person name="Park H.-J."/>
            <person name="Ramirez L."/>
            <person name="Alfaro M."/>
            <person name="Sun H."/>
            <person name="Tritt A."/>
            <person name="Yoshinaga Y."/>
            <person name="Zwiers L.-H."/>
            <person name="Turgeon B."/>
            <person name="Goodwin S."/>
            <person name="Spatafora J."/>
            <person name="Crous P."/>
            <person name="Grigoriev I."/>
        </authorList>
    </citation>
    <scope>NUCLEOTIDE SEQUENCE</scope>
    <source>
        <strain evidence="1">ATCC 200398</strain>
    </source>
</reference>
<comment type="caution">
    <text evidence="1">The sequence shown here is derived from an EMBL/GenBank/DDBJ whole genome shotgun (WGS) entry which is preliminary data.</text>
</comment>
<name>A0ACB6QCT1_9PLEO</name>